<dbReference type="EMBL" id="JARMAB010000012">
    <property type="protein sequence ID" value="MED1203386.1"/>
    <property type="molecule type" value="Genomic_DNA"/>
</dbReference>
<dbReference type="PANTHER" id="PTHR43649:SF32">
    <property type="entry name" value="SUGAR BINDING SECRETED PROTEIN"/>
    <property type="match status" value="1"/>
</dbReference>
<feature type="chain" id="PRO_5046197605" evidence="1">
    <location>
        <begin position="23"/>
        <end position="423"/>
    </location>
</feature>
<organism evidence="2 3">
    <name type="scientific">Heyndrickxia acidicola</name>
    <dbReference type="NCBI Taxonomy" id="209389"/>
    <lineage>
        <taxon>Bacteria</taxon>
        <taxon>Bacillati</taxon>
        <taxon>Bacillota</taxon>
        <taxon>Bacilli</taxon>
        <taxon>Bacillales</taxon>
        <taxon>Bacillaceae</taxon>
        <taxon>Heyndrickxia</taxon>
    </lineage>
</organism>
<gene>
    <name evidence="2" type="ORF">P4T90_09880</name>
</gene>
<evidence type="ECO:0000313" key="3">
    <source>
        <dbReference type="Proteomes" id="UP001341444"/>
    </source>
</evidence>
<dbReference type="PANTHER" id="PTHR43649">
    <property type="entry name" value="ARABINOSE-BINDING PROTEIN-RELATED"/>
    <property type="match status" value="1"/>
</dbReference>
<accession>A0ABU6MFE6</accession>
<dbReference type="CDD" id="cd13585">
    <property type="entry name" value="PBP2_TMBP_like"/>
    <property type="match status" value="1"/>
</dbReference>
<proteinExistence type="predicted"/>
<dbReference type="Proteomes" id="UP001341444">
    <property type="component" value="Unassembled WGS sequence"/>
</dbReference>
<dbReference type="InterPro" id="IPR050490">
    <property type="entry name" value="Bact_solute-bd_prot1"/>
</dbReference>
<sequence>MKKFWGIASLLFALVIALSACSGSSGNGSGNKKELTAWAWNVNVPVLKEAAKEFAKNNPGFKLNITEMGNNDVYQKLTTGLQAGGQGLPDIVLVEDDHIQGYLNAFPKAFVNVSDKGFDSEKSKFPSYKTDLLTKDGKMYGFPFDGGPTGVFYRTDYFKKAGIDPNSIKTWDDFINAGKTIKQKLGVDLVGLDLNGDDGLYRIMLNQQGDFYFDKSGNIDFTSDASKKAMEVQKKLKDAGLVKNTSGWDAWIGAISQGKVAAVPTGAWLAGSLEQQAANLKGKWGVFPMPAFTADGNHAANSGGSDYTILSNSKNVDLAYKFLKFFSTSNDVQLTAMKGGLLPSLNTVYGDKMFTSPDPYFASQPIWKLFSDEMKNIPSVNYTTNYAVAKDEAVKAQSQIANGTDITKALEDAKSRLENRISK</sequence>
<dbReference type="RefSeq" id="WP_066268915.1">
    <property type="nucleotide sequence ID" value="NZ_JARMAB010000012.1"/>
</dbReference>
<feature type="signal peptide" evidence="1">
    <location>
        <begin position="1"/>
        <end position="22"/>
    </location>
</feature>
<dbReference type="Pfam" id="PF13416">
    <property type="entry name" value="SBP_bac_8"/>
    <property type="match status" value="1"/>
</dbReference>
<keyword evidence="3" id="KW-1185">Reference proteome</keyword>
<evidence type="ECO:0000256" key="1">
    <source>
        <dbReference type="SAM" id="SignalP"/>
    </source>
</evidence>
<keyword evidence="1" id="KW-0732">Signal</keyword>
<protein>
    <submittedName>
        <fullName evidence="2">Sugar ABC transporter substrate-binding protein</fullName>
    </submittedName>
</protein>
<reference evidence="2 3" key="1">
    <citation type="submission" date="2023-03" db="EMBL/GenBank/DDBJ databases">
        <title>Bacillus Genome Sequencing.</title>
        <authorList>
            <person name="Dunlap C."/>
        </authorList>
    </citation>
    <scope>NUCLEOTIDE SEQUENCE [LARGE SCALE GENOMIC DNA]</scope>
    <source>
        <strain evidence="2 3">B-23453</strain>
    </source>
</reference>
<dbReference type="InterPro" id="IPR006059">
    <property type="entry name" value="SBP"/>
</dbReference>
<dbReference type="SUPFAM" id="SSF53850">
    <property type="entry name" value="Periplasmic binding protein-like II"/>
    <property type="match status" value="1"/>
</dbReference>
<dbReference type="Gene3D" id="3.40.190.10">
    <property type="entry name" value="Periplasmic binding protein-like II"/>
    <property type="match status" value="1"/>
</dbReference>
<comment type="caution">
    <text evidence="2">The sequence shown here is derived from an EMBL/GenBank/DDBJ whole genome shotgun (WGS) entry which is preliminary data.</text>
</comment>
<dbReference type="PROSITE" id="PS51257">
    <property type="entry name" value="PROKAR_LIPOPROTEIN"/>
    <property type="match status" value="1"/>
</dbReference>
<name>A0ABU6MFE6_9BACI</name>
<evidence type="ECO:0000313" key="2">
    <source>
        <dbReference type="EMBL" id="MED1203386.1"/>
    </source>
</evidence>